<gene>
    <name evidence="2" type="ORF">SAMN05444817_1072</name>
</gene>
<sequence length="91" mass="10272">MAAPISARAHHQQALHHTKGRNQTVHQHGQVLSFATADIDTAEGINEVLNEEKRKEHIQLNLDLLKDQTKTFYAGIIHAIDPEAELEIEFQ</sequence>
<accession>A0A1N7JFF1</accession>
<evidence type="ECO:0000313" key="2">
    <source>
        <dbReference type="EMBL" id="SIS48083.1"/>
    </source>
</evidence>
<dbReference type="RefSeq" id="WP_234958867.1">
    <property type="nucleotide sequence ID" value="NZ_CP046976.1"/>
</dbReference>
<evidence type="ECO:0000256" key="1">
    <source>
        <dbReference type="SAM" id="MobiDB-lite"/>
    </source>
</evidence>
<dbReference type="Proteomes" id="UP000186292">
    <property type="component" value="Unassembled WGS sequence"/>
</dbReference>
<dbReference type="EMBL" id="FTOF01000007">
    <property type="protein sequence ID" value="SIS48083.1"/>
    <property type="molecule type" value="Genomic_DNA"/>
</dbReference>
<feature type="compositionally biased region" description="Basic residues" evidence="1">
    <location>
        <begin position="8"/>
        <end position="20"/>
    </location>
</feature>
<dbReference type="AlphaFoldDB" id="A0A1N7JFF1"/>
<reference evidence="3" key="1">
    <citation type="submission" date="2017-01" db="EMBL/GenBank/DDBJ databases">
        <authorList>
            <person name="Varghese N."/>
            <person name="Submissions S."/>
        </authorList>
    </citation>
    <scope>NUCLEOTIDE SEQUENCE [LARGE SCALE GENOMIC DNA]</scope>
    <source>
        <strain evidence="3">DSM 44531</strain>
    </source>
</reference>
<keyword evidence="3" id="KW-1185">Reference proteome</keyword>
<feature type="region of interest" description="Disordered" evidence="1">
    <location>
        <begin position="1"/>
        <end position="26"/>
    </location>
</feature>
<name>A0A1N7JFF1_9CORY</name>
<proteinExistence type="predicted"/>
<organism evidence="2 3">
    <name type="scientific">Corynebacterium appendicis CIP 107643</name>
    <dbReference type="NCBI Taxonomy" id="1161099"/>
    <lineage>
        <taxon>Bacteria</taxon>
        <taxon>Bacillati</taxon>
        <taxon>Actinomycetota</taxon>
        <taxon>Actinomycetes</taxon>
        <taxon>Mycobacteriales</taxon>
        <taxon>Corynebacteriaceae</taxon>
        <taxon>Corynebacterium</taxon>
    </lineage>
</organism>
<evidence type="ECO:0000313" key="3">
    <source>
        <dbReference type="Proteomes" id="UP000186292"/>
    </source>
</evidence>
<protein>
    <submittedName>
        <fullName evidence="2">Uncharacterized protein</fullName>
    </submittedName>
</protein>